<dbReference type="Pfam" id="PF00083">
    <property type="entry name" value="Sugar_tr"/>
    <property type="match status" value="1"/>
</dbReference>
<evidence type="ECO:0000256" key="5">
    <source>
        <dbReference type="ARBA" id="ARBA00022989"/>
    </source>
</evidence>
<dbReference type="GO" id="GO:0016020">
    <property type="term" value="C:membrane"/>
    <property type="evidence" value="ECO:0007669"/>
    <property type="project" value="UniProtKB-SubCell"/>
</dbReference>
<dbReference type="PROSITE" id="PS00217">
    <property type="entry name" value="SUGAR_TRANSPORT_2"/>
    <property type="match status" value="1"/>
</dbReference>
<evidence type="ECO:0000313" key="13">
    <source>
        <dbReference type="Proteomes" id="UP000027361"/>
    </source>
</evidence>
<dbReference type="RefSeq" id="XP_013245475.1">
    <property type="nucleotide sequence ID" value="XM_013390021.1"/>
</dbReference>
<dbReference type="PRINTS" id="PR00171">
    <property type="entry name" value="SUGRTRNSPORT"/>
</dbReference>
<dbReference type="InterPro" id="IPR020846">
    <property type="entry name" value="MFS_dom"/>
</dbReference>
<proteinExistence type="inferred from homology"/>
<evidence type="ECO:0000256" key="8">
    <source>
        <dbReference type="RuleBase" id="RU003346"/>
    </source>
</evidence>
<evidence type="ECO:0000256" key="3">
    <source>
        <dbReference type="ARBA" id="ARBA00022448"/>
    </source>
</evidence>
<dbReference type="Proteomes" id="UP000027361">
    <property type="component" value="Unassembled WGS sequence"/>
</dbReference>
<feature type="transmembrane region" description="Helical" evidence="10">
    <location>
        <begin position="156"/>
        <end position="176"/>
    </location>
</feature>
<evidence type="ECO:0000256" key="4">
    <source>
        <dbReference type="ARBA" id="ARBA00022692"/>
    </source>
</evidence>
<feature type="transmembrane region" description="Helical" evidence="10">
    <location>
        <begin position="419"/>
        <end position="442"/>
    </location>
</feature>
<dbReference type="AlphaFoldDB" id="A0A066WFQ5"/>
<dbReference type="InterPro" id="IPR050360">
    <property type="entry name" value="MFS_Sugar_Transporters"/>
</dbReference>
<dbReference type="SUPFAM" id="SSF103473">
    <property type="entry name" value="MFS general substrate transporter"/>
    <property type="match status" value="1"/>
</dbReference>
<dbReference type="EMBL" id="JMSN01000008">
    <property type="protein sequence ID" value="KDN52636.1"/>
    <property type="molecule type" value="Genomic_DNA"/>
</dbReference>
<organism evidence="12 13">
    <name type="scientific">Tilletiaria anomala (strain ATCC 24038 / CBS 436.72 / UBC 951)</name>
    <dbReference type="NCBI Taxonomy" id="1037660"/>
    <lineage>
        <taxon>Eukaryota</taxon>
        <taxon>Fungi</taxon>
        <taxon>Dikarya</taxon>
        <taxon>Basidiomycota</taxon>
        <taxon>Ustilaginomycotina</taxon>
        <taxon>Exobasidiomycetes</taxon>
        <taxon>Georgefischeriales</taxon>
        <taxon>Tilletiariaceae</taxon>
        <taxon>Tilletiaria</taxon>
    </lineage>
</organism>
<feature type="transmembrane region" description="Helical" evidence="10">
    <location>
        <begin position="214"/>
        <end position="235"/>
    </location>
</feature>
<keyword evidence="4 10" id="KW-0812">Transmembrane</keyword>
<evidence type="ECO:0000256" key="1">
    <source>
        <dbReference type="ARBA" id="ARBA00004141"/>
    </source>
</evidence>
<dbReference type="InParanoid" id="A0A066WFQ5"/>
<evidence type="ECO:0000256" key="9">
    <source>
        <dbReference type="SAM" id="MobiDB-lite"/>
    </source>
</evidence>
<keyword evidence="6 10" id="KW-0472">Membrane</keyword>
<name>A0A066WFQ5_TILAU</name>
<feature type="transmembrane region" description="Helical" evidence="10">
    <location>
        <begin position="395"/>
        <end position="412"/>
    </location>
</feature>
<comment type="similarity">
    <text evidence="2 8">Belongs to the major facilitator superfamily. Sugar transporter (TC 2.A.1.1) family.</text>
</comment>
<dbReference type="InterPro" id="IPR005828">
    <property type="entry name" value="MFS_sugar_transport-like"/>
</dbReference>
<feature type="transmembrane region" description="Helical" evidence="10">
    <location>
        <begin position="355"/>
        <end position="375"/>
    </location>
</feature>
<dbReference type="HOGENOM" id="CLU_001265_30_12_1"/>
<feature type="region of interest" description="Disordered" evidence="9">
    <location>
        <begin position="581"/>
        <end position="609"/>
    </location>
</feature>
<reference evidence="12 13" key="1">
    <citation type="submission" date="2014-05" db="EMBL/GenBank/DDBJ databases">
        <title>Draft genome sequence of a rare smut relative, Tilletiaria anomala UBC 951.</title>
        <authorList>
            <consortium name="DOE Joint Genome Institute"/>
            <person name="Toome M."/>
            <person name="Kuo A."/>
            <person name="Henrissat B."/>
            <person name="Lipzen A."/>
            <person name="Tritt A."/>
            <person name="Yoshinaga Y."/>
            <person name="Zane M."/>
            <person name="Barry K."/>
            <person name="Grigoriev I.V."/>
            <person name="Spatafora J.W."/>
            <person name="Aimea M.C."/>
        </authorList>
    </citation>
    <scope>NUCLEOTIDE SEQUENCE [LARGE SCALE GENOMIC DNA]</scope>
    <source>
        <strain evidence="12 13">UBC 951</strain>
    </source>
</reference>
<feature type="compositionally biased region" description="Low complexity" evidence="9">
    <location>
        <begin position="584"/>
        <end position="599"/>
    </location>
</feature>
<evidence type="ECO:0000256" key="2">
    <source>
        <dbReference type="ARBA" id="ARBA00010992"/>
    </source>
</evidence>
<dbReference type="NCBIfam" id="TIGR00879">
    <property type="entry name" value="SP"/>
    <property type="match status" value="1"/>
</dbReference>
<dbReference type="FunFam" id="1.20.1250.20:FF:000026">
    <property type="entry name" value="MFS quinate transporter QutD"/>
    <property type="match status" value="1"/>
</dbReference>
<feature type="compositionally biased region" description="Basic and acidic residues" evidence="9">
    <location>
        <begin position="600"/>
        <end position="609"/>
    </location>
</feature>
<keyword evidence="13" id="KW-1185">Reference proteome</keyword>
<feature type="transmembrane region" description="Helical" evidence="10">
    <location>
        <begin position="492"/>
        <end position="513"/>
    </location>
</feature>
<dbReference type="Gene3D" id="1.20.1250.20">
    <property type="entry name" value="MFS general substrate transporter like domains"/>
    <property type="match status" value="1"/>
</dbReference>
<dbReference type="InterPro" id="IPR036259">
    <property type="entry name" value="MFS_trans_sf"/>
</dbReference>
<dbReference type="PROSITE" id="PS50850">
    <property type="entry name" value="MFS"/>
    <property type="match status" value="1"/>
</dbReference>
<keyword evidence="5 10" id="KW-1133">Transmembrane helix</keyword>
<evidence type="ECO:0000256" key="6">
    <source>
        <dbReference type="ARBA" id="ARBA00023136"/>
    </source>
</evidence>
<dbReference type="GO" id="GO:0005351">
    <property type="term" value="F:carbohydrate:proton symporter activity"/>
    <property type="evidence" value="ECO:0007669"/>
    <property type="project" value="TreeGrafter"/>
</dbReference>
<feature type="transmembrane region" description="Helical" evidence="10">
    <location>
        <begin position="250"/>
        <end position="267"/>
    </location>
</feature>
<dbReference type="PROSITE" id="PS00216">
    <property type="entry name" value="SUGAR_TRANSPORT_1"/>
    <property type="match status" value="2"/>
</dbReference>
<feature type="transmembrane region" description="Helical" evidence="10">
    <location>
        <begin position="519"/>
        <end position="540"/>
    </location>
</feature>
<evidence type="ECO:0000256" key="10">
    <source>
        <dbReference type="SAM" id="Phobius"/>
    </source>
</evidence>
<comment type="subcellular location">
    <subcellularLocation>
        <location evidence="1">Membrane</location>
        <topology evidence="1">Multi-pass membrane protein</topology>
    </subcellularLocation>
</comment>
<evidence type="ECO:0000256" key="7">
    <source>
        <dbReference type="ARBA" id="ARBA00049119"/>
    </source>
</evidence>
<dbReference type="PANTHER" id="PTHR48022:SF14">
    <property type="entry name" value="MAJOR FACILITATOR SUPERFAMILY (MFS) PROFILE DOMAIN-CONTAINING PROTEIN-RELATED"/>
    <property type="match status" value="1"/>
</dbReference>
<evidence type="ECO:0000259" key="11">
    <source>
        <dbReference type="PROSITE" id="PS50850"/>
    </source>
</evidence>
<dbReference type="InterPro" id="IPR005829">
    <property type="entry name" value="Sugar_transporter_CS"/>
</dbReference>
<evidence type="ECO:0000313" key="12">
    <source>
        <dbReference type="EMBL" id="KDN52636.1"/>
    </source>
</evidence>
<comment type="caution">
    <text evidence="12">The sequence shown here is derived from an EMBL/GenBank/DDBJ whole genome shotgun (WGS) entry which is preliminary data.</text>
</comment>
<dbReference type="OMA" id="EWCEIRA"/>
<dbReference type="OrthoDB" id="8120565at2759"/>
<dbReference type="PANTHER" id="PTHR48022">
    <property type="entry name" value="PLASTIDIC GLUCOSE TRANSPORTER 4"/>
    <property type="match status" value="1"/>
</dbReference>
<comment type="catalytic activity">
    <reaction evidence="7">
        <text>myo-inositol(out) + H(+)(out) = myo-inositol(in) + H(+)(in)</text>
        <dbReference type="Rhea" id="RHEA:60364"/>
        <dbReference type="ChEBI" id="CHEBI:15378"/>
        <dbReference type="ChEBI" id="CHEBI:17268"/>
    </reaction>
</comment>
<protein>
    <submittedName>
        <fullName evidence="12">Putative MFS monosaccharide transporter</fullName>
    </submittedName>
</protein>
<feature type="transmembrane region" description="Helical" evidence="10">
    <location>
        <begin position="182"/>
        <end position="202"/>
    </location>
</feature>
<keyword evidence="3 8" id="KW-0813">Transport</keyword>
<dbReference type="STRING" id="1037660.A0A066WFQ5"/>
<dbReference type="GeneID" id="25263749"/>
<sequence>MKPAAAESKMDHVAHSSDTSFVNMAMDRPANAVDASLNSMDPKQFRKIQALAKDPERMAEAYGAHVGTLQAVLENKYVVACALFASLSGLCFGVDQGIMSVTLVMPHFLEQFPKTDSSVTSSAGLYKGIITAFLELGAIIGAVLAGYVADRFGRKFSIRVGFVWFVIGAVLQTASFDYPQLVAGRTVSGLGIGLLSASAPLYMAEVSPPHIRGVILAGEEFAIVFGICIAFYVTYGTRYIESDWSFRGPFILQMVPAFLLIALSFLLPESPRWLASRPGRLEEALATIALLRQRPETDELVQAEFLEIRAQIEVHEEIRGERHPEYMDGSMKSSFMLEIWAWLDCFRSGCSKRTWLGILLMFFQQMVGINSLIYYSPSLFAQLGLTYELQLQMSGVVNLAQLVGVMISFVVIDRLGRRPLLLGGSAGMTATLVIVAALVAKFNGQWASHSAEGWAGVAMLCLYMVVFGISWGPIPWSMPSEIFPQSLRSKGVAYSVVSNWLFNFVVGLITPVLVQNTGYGAFVFFACFSFLSIIWAWFFVPEIAGIKLEDMDRIFGDRTGAADKERFERIEQRLAAEAQARVWPNAGAGPGAAANAGSGSRDDDLRKKL</sequence>
<gene>
    <name evidence="12" type="ORF">K437DRAFT_254039</name>
</gene>
<feature type="domain" description="Major facilitator superfamily (MFS) profile" evidence="11">
    <location>
        <begin position="81"/>
        <end position="544"/>
    </location>
</feature>
<accession>A0A066WFQ5</accession>
<dbReference type="InterPro" id="IPR003663">
    <property type="entry name" value="Sugar/inositol_transpt"/>
</dbReference>
<feature type="transmembrane region" description="Helical" evidence="10">
    <location>
        <begin position="77"/>
        <end position="105"/>
    </location>
</feature>
<feature type="transmembrane region" description="Helical" evidence="10">
    <location>
        <begin position="125"/>
        <end position="149"/>
    </location>
</feature>
<feature type="transmembrane region" description="Helical" evidence="10">
    <location>
        <begin position="454"/>
        <end position="471"/>
    </location>
</feature>